<dbReference type="Pfam" id="PF22725">
    <property type="entry name" value="GFO_IDH_MocA_C3"/>
    <property type="match status" value="1"/>
</dbReference>
<dbReference type="Gene3D" id="3.40.50.720">
    <property type="entry name" value="NAD(P)-binding Rossmann-like Domain"/>
    <property type="match status" value="1"/>
</dbReference>
<reference evidence="3 4" key="1">
    <citation type="submission" date="2020-02" db="EMBL/GenBank/DDBJ databases">
        <authorList>
            <person name="Li X.-J."/>
            <person name="Feng X.-M."/>
        </authorList>
    </citation>
    <scope>NUCLEOTIDE SEQUENCE [LARGE SCALE GENOMIC DNA]</scope>
    <source>
        <strain evidence="3 4">CGMCC 4.7225</strain>
    </source>
</reference>
<dbReference type="EMBL" id="JAAGOB010000007">
    <property type="protein sequence ID" value="NED96586.1"/>
    <property type="molecule type" value="Genomic_DNA"/>
</dbReference>
<dbReference type="PANTHER" id="PTHR43377:SF1">
    <property type="entry name" value="BILIVERDIN REDUCTASE A"/>
    <property type="match status" value="1"/>
</dbReference>
<evidence type="ECO:0000313" key="4">
    <source>
        <dbReference type="Proteomes" id="UP000469185"/>
    </source>
</evidence>
<accession>A0A6N9YNG5</accession>
<evidence type="ECO:0000259" key="1">
    <source>
        <dbReference type="Pfam" id="PF01408"/>
    </source>
</evidence>
<dbReference type="InterPro" id="IPR051450">
    <property type="entry name" value="Gfo/Idh/MocA_Oxidoreductases"/>
</dbReference>
<dbReference type="GO" id="GO:0000166">
    <property type="term" value="F:nucleotide binding"/>
    <property type="evidence" value="ECO:0007669"/>
    <property type="project" value="InterPro"/>
</dbReference>
<comment type="caution">
    <text evidence="3">The sequence shown here is derived from an EMBL/GenBank/DDBJ whole genome shotgun (WGS) entry which is preliminary data.</text>
</comment>
<protein>
    <submittedName>
        <fullName evidence="3">Gfo/Idh/MocA family oxidoreductase</fullName>
    </submittedName>
</protein>
<evidence type="ECO:0000313" key="3">
    <source>
        <dbReference type="EMBL" id="NED96586.1"/>
    </source>
</evidence>
<dbReference type="InterPro" id="IPR000683">
    <property type="entry name" value="Gfo/Idh/MocA-like_OxRdtase_N"/>
</dbReference>
<dbReference type="InterPro" id="IPR055170">
    <property type="entry name" value="GFO_IDH_MocA-like_dom"/>
</dbReference>
<dbReference type="Pfam" id="PF01408">
    <property type="entry name" value="GFO_IDH_MocA"/>
    <property type="match status" value="1"/>
</dbReference>
<evidence type="ECO:0000259" key="2">
    <source>
        <dbReference type="Pfam" id="PF22725"/>
    </source>
</evidence>
<dbReference type="InterPro" id="IPR036291">
    <property type="entry name" value="NAD(P)-bd_dom_sf"/>
</dbReference>
<dbReference type="Proteomes" id="UP000469185">
    <property type="component" value="Unassembled WGS sequence"/>
</dbReference>
<dbReference type="Gene3D" id="3.30.360.10">
    <property type="entry name" value="Dihydrodipicolinate Reductase, domain 2"/>
    <property type="match status" value="1"/>
</dbReference>
<proteinExistence type="predicted"/>
<feature type="domain" description="GFO/IDH/MocA-like oxidoreductase" evidence="2">
    <location>
        <begin position="137"/>
        <end position="253"/>
    </location>
</feature>
<dbReference type="SUPFAM" id="SSF55347">
    <property type="entry name" value="Glyceraldehyde-3-phosphate dehydrogenase-like, C-terminal domain"/>
    <property type="match status" value="1"/>
</dbReference>
<feature type="domain" description="Gfo/Idh/MocA-like oxidoreductase N-terminal" evidence="1">
    <location>
        <begin position="11"/>
        <end position="126"/>
    </location>
</feature>
<dbReference type="SUPFAM" id="SSF51735">
    <property type="entry name" value="NAD(P)-binding Rossmann-fold domains"/>
    <property type="match status" value="1"/>
</dbReference>
<dbReference type="PANTHER" id="PTHR43377">
    <property type="entry name" value="BILIVERDIN REDUCTASE A"/>
    <property type="match status" value="1"/>
</dbReference>
<gene>
    <name evidence="3" type="ORF">G1H11_14845</name>
</gene>
<organism evidence="3 4">
    <name type="scientific">Phytoactinopolyspora alkaliphila</name>
    <dbReference type="NCBI Taxonomy" id="1783498"/>
    <lineage>
        <taxon>Bacteria</taxon>
        <taxon>Bacillati</taxon>
        <taxon>Actinomycetota</taxon>
        <taxon>Actinomycetes</taxon>
        <taxon>Jiangellales</taxon>
        <taxon>Jiangellaceae</taxon>
        <taxon>Phytoactinopolyspora</taxon>
    </lineage>
</organism>
<sequence>MNPSEPVRMIQVGAGAMGLAWLRTIAESPDAEVVGLVDLDIDVARRSAETAGLPDLPTATSLAALADTVAADAVVNVTIPEAHHPVNLEAMSAGFPVLCEKPIAPTVAGALSMVAASEATGRLLMISQSRRYFAGFAELRRLVESLGVVGTVTCEFFKAPHFGGFRERMAHPLLVDMAIHHFDAARHLVGQEPVAVYCQAYNPPWSWYDGDAAATAVFEFSGGAQFVYTGSWCSPGYETSWNGRWRISAQTGSALWDGDGSPTVDMPGRTGTAGEARRAPAVPEQISGALAEFVHALRTGTTPSGEAHGNVLSLAMVESAVQSALTGTRTVIEDVLADAHAQATDAEQHDAVRAVLKSWRDVRETVGLPAR</sequence>
<keyword evidence="4" id="KW-1185">Reference proteome</keyword>
<dbReference type="AlphaFoldDB" id="A0A6N9YNG5"/>
<name>A0A6N9YNG5_9ACTN</name>